<dbReference type="Proteomes" id="UP001595840">
    <property type="component" value="Unassembled WGS sequence"/>
</dbReference>
<evidence type="ECO:0000313" key="7">
    <source>
        <dbReference type="Proteomes" id="UP001595840"/>
    </source>
</evidence>
<feature type="compositionally biased region" description="Low complexity" evidence="4">
    <location>
        <begin position="184"/>
        <end position="208"/>
    </location>
</feature>
<dbReference type="InterPro" id="IPR050810">
    <property type="entry name" value="Bact_Secretion_Sys_Channel"/>
</dbReference>
<feature type="domain" description="Secretin/TonB short N-terminal" evidence="5">
    <location>
        <begin position="105"/>
        <end position="153"/>
    </location>
</feature>
<dbReference type="PANTHER" id="PTHR30332:SF17">
    <property type="entry name" value="TYPE IV PILIATION SYSTEM PROTEIN DR_0774-RELATED"/>
    <property type="match status" value="1"/>
</dbReference>
<keyword evidence="1" id="KW-0813">Transport</keyword>
<evidence type="ECO:0000256" key="1">
    <source>
        <dbReference type="ARBA" id="ARBA00022448"/>
    </source>
</evidence>
<dbReference type="Pfam" id="PF00263">
    <property type="entry name" value="Secretin"/>
    <property type="match status" value="1"/>
</dbReference>
<reference evidence="7" key="1">
    <citation type="journal article" date="2019" name="Int. J. Syst. Evol. Microbiol.">
        <title>The Global Catalogue of Microorganisms (GCM) 10K type strain sequencing project: providing services to taxonomists for standard genome sequencing and annotation.</title>
        <authorList>
            <consortium name="The Broad Institute Genomics Platform"/>
            <consortium name="The Broad Institute Genome Sequencing Center for Infectious Disease"/>
            <person name="Wu L."/>
            <person name="Ma J."/>
        </authorList>
    </citation>
    <scope>NUCLEOTIDE SEQUENCE [LARGE SCALE GENOMIC DNA]</scope>
    <source>
        <strain evidence="7">CECT 8570</strain>
    </source>
</reference>
<organism evidence="6 7">
    <name type="scientific">Simiduia curdlanivorans</name>
    <dbReference type="NCBI Taxonomy" id="1492769"/>
    <lineage>
        <taxon>Bacteria</taxon>
        <taxon>Pseudomonadati</taxon>
        <taxon>Pseudomonadota</taxon>
        <taxon>Gammaproteobacteria</taxon>
        <taxon>Cellvibrionales</taxon>
        <taxon>Cellvibrionaceae</taxon>
        <taxon>Simiduia</taxon>
    </lineage>
</organism>
<name>A0ABV8V3G9_9GAMM</name>
<evidence type="ECO:0000259" key="5">
    <source>
        <dbReference type="SMART" id="SM00965"/>
    </source>
</evidence>
<dbReference type="PROSITE" id="PS51257">
    <property type="entry name" value="PROKAR_LIPOPROTEIN"/>
    <property type="match status" value="1"/>
</dbReference>
<dbReference type="NCBIfam" id="TIGR02519">
    <property type="entry name" value="pilus_MshL"/>
    <property type="match status" value="1"/>
</dbReference>
<accession>A0ABV8V3G9</accession>
<keyword evidence="7" id="KW-1185">Reference proteome</keyword>
<gene>
    <name evidence="6" type="primary">mshL</name>
    <name evidence="6" type="ORF">ACFOX3_06605</name>
</gene>
<comment type="caution">
    <text evidence="6">The sequence shown here is derived from an EMBL/GenBank/DDBJ whole genome shotgun (WGS) entry which is preliminary data.</text>
</comment>
<dbReference type="RefSeq" id="WP_290264147.1">
    <property type="nucleotide sequence ID" value="NZ_JAUFQG010000006.1"/>
</dbReference>
<proteinExistence type="predicted"/>
<evidence type="ECO:0000256" key="4">
    <source>
        <dbReference type="SAM" id="MobiDB-lite"/>
    </source>
</evidence>
<dbReference type="InterPro" id="IPR011662">
    <property type="entry name" value="Secretin/TonB_short_N"/>
</dbReference>
<evidence type="ECO:0000313" key="6">
    <source>
        <dbReference type="EMBL" id="MFC4361961.1"/>
    </source>
</evidence>
<dbReference type="PRINTS" id="PR00811">
    <property type="entry name" value="BCTERIALGSPD"/>
</dbReference>
<keyword evidence="3" id="KW-0998">Cell outer membrane</keyword>
<dbReference type="Gene3D" id="3.30.1370.130">
    <property type="match status" value="1"/>
</dbReference>
<dbReference type="Pfam" id="PF07655">
    <property type="entry name" value="Secretin_N_2"/>
    <property type="match status" value="1"/>
</dbReference>
<dbReference type="InterPro" id="IPR004846">
    <property type="entry name" value="T2SS/T3SS_dom"/>
</dbReference>
<dbReference type="InterPro" id="IPR013358">
    <property type="entry name" value="Pilus_biogenesis_MshL"/>
</dbReference>
<evidence type="ECO:0000256" key="3">
    <source>
        <dbReference type="ARBA" id="ARBA00023237"/>
    </source>
</evidence>
<feature type="region of interest" description="Disordered" evidence="4">
    <location>
        <begin position="178"/>
        <end position="230"/>
    </location>
</feature>
<dbReference type="EMBL" id="JBHSCX010000004">
    <property type="protein sequence ID" value="MFC4361961.1"/>
    <property type="molecule type" value="Genomic_DNA"/>
</dbReference>
<keyword evidence="2" id="KW-0472">Membrane</keyword>
<dbReference type="InterPro" id="IPR011514">
    <property type="entry name" value="Secretin_N_2"/>
</dbReference>
<dbReference type="SMART" id="SM00965">
    <property type="entry name" value="STN"/>
    <property type="match status" value="1"/>
</dbReference>
<evidence type="ECO:0000256" key="2">
    <source>
        <dbReference type="ARBA" id="ARBA00023136"/>
    </source>
</evidence>
<sequence>MELMLKQHLRGERAIAPSWLLPCLLTLLVSCTSSTREADFSIEKEMAQVVEAEKVAAPKAVPDSVNNTLLGQSAPAVAVVPRFDVSVHNVNAKDFFLGLIDGTGTNVVVHPAVAGQLSLNLKNVTVLEVLEVARDIYGYEFKERNGIYTIYPLEYRTEMFPIDYLDVRRVGISDTSVPVGRLDSNNSNNSNSNSSGNSRSGGSNSGSNPNLLGMFGSAEDNKSSSGQISAGSQVQTLSKTDFWSSLRETLIAIIGGESDQRRVMISPQAGMVIVKALPAELFSVREFLERSDMTVKRQVVIEAKILEVKLSDEFAAGINWSAISGQLIMARNVSEFELPNNITVGAETGELFSSLLKVNDISQLLDLLEQQGNVQVLSSPRISTVNNQKAVIRVGTDEFFVTGLSSNTTSNASSTTSTPNIDLASFFSGIALDVTPQIAATGDIILHIHPVVSSVSDQEKNLTIGDEKFSLPLAVRDIRETDSIVRAESGQVVVLGGLMQEILQEVDGKTPLLGDIPGVRGMFNTRNYKKVKTELVILLRPTVVDANTYLKDVESSNQRVKDLGVTYREIFGKE</sequence>
<dbReference type="PANTHER" id="PTHR30332">
    <property type="entry name" value="PROBABLE GENERAL SECRETION PATHWAY PROTEIN D"/>
    <property type="match status" value="1"/>
</dbReference>
<protein>
    <submittedName>
        <fullName evidence="6">Pilus (MSHA type) biogenesis protein MshL</fullName>
    </submittedName>
</protein>
<dbReference type="InterPro" id="IPR001775">
    <property type="entry name" value="GspD/PilQ"/>
</dbReference>